<dbReference type="AlphaFoldDB" id="A0A1Q9AVU5"/>
<dbReference type="OrthoDB" id="8282592at2"/>
<name>A0A1Q9AVU5_9HYPH</name>
<proteinExistence type="predicted"/>
<reference evidence="1 2" key="1">
    <citation type="submission" date="2016-09" db="EMBL/GenBank/DDBJ databases">
        <title>Rhizobium sp. nov., a novel species isolated from the rice rhizosphere.</title>
        <authorList>
            <person name="Zhao J."/>
            <person name="Zhang X."/>
        </authorList>
    </citation>
    <scope>NUCLEOTIDE SEQUENCE [LARGE SCALE GENOMIC DNA]</scope>
    <source>
        <strain evidence="1 2">1.7048</strain>
    </source>
</reference>
<gene>
    <name evidence="1" type="ORF">BJF93_20345</name>
</gene>
<dbReference type="InterPro" id="IPR046071">
    <property type="entry name" value="DUF6030"/>
</dbReference>
<sequence>MDKIRERKRKSRSARNFFFIMLLFISLAIGLTVLLAEDMRNLKFLMARFGLDSTHVVARLYELTSFSSSTPPEASPLTTVRKSERLAALQIRLPSLMFRDLKAPQQSFLRRILDPPAGICQAFDKAGFNPMAWEPSAEGLGGQGASGFECSVIMPVGKPPLRPSIAPSKAANALAEEDPAPEQSSVFIYVHGPRLDAFDTFRIKMNIEHPEDREAVLRLASRAAALFFKQVQWEDAGDIASRILHAEEFDQRKFGSRLQLKKEFGETPRYNFLAAEARRSQARAPSERFFDREQWLPLFRDGLLFTKGTVPLEHVTGGLPHSAAMAAHRP</sequence>
<organism evidence="1 2">
    <name type="scientific">Xaviernesmea oryzae</name>
    <dbReference type="NCBI Taxonomy" id="464029"/>
    <lineage>
        <taxon>Bacteria</taxon>
        <taxon>Pseudomonadati</taxon>
        <taxon>Pseudomonadota</taxon>
        <taxon>Alphaproteobacteria</taxon>
        <taxon>Hyphomicrobiales</taxon>
        <taxon>Rhizobiaceae</taxon>
        <taxon>Rhizobium/Agrobacterium group</taxon>
        <taxon>Xaviernesmea</taxon>
    </lineage>
</organism>
<evidence type="ECO:0000313" key="2">
    <source>
        <dbReference type="Proteomes" id="UP000186364"/>
    </source>
</evidence>
<dbReference type="RefSeq" id="WP_075628125.1">
    <property type="nucleotide sequence ID" value="NZ_FOAM01000020.1"/>
</dbReference>
<dbReference type="Proteomes" id="UP000186364">
    <property type="component" value="Unassembled WGS sequence"/>
</dbReference>
<dbReference type="EMBL" id="MKIP01000051">
    <property type="protein sequence ID" value="OLP59569.1"/>
    <property type="molecule type" value="Genomic_DNA"/>
</dbReference>
<evidence type="ECO:0000313" key="1">
    <source>
        <dbReference type="EMBL" id="OLP59569.1"/>
    </source>
</evidence>
<accession>A0A1Q9AVU5</accession>
<keyword evidence="2" id="KW-1185">Reference proteome</keyword>
<dbReference type="Pfam" id="PF19495">
    <property type="entry name" value="DUF6030"/>
    <property type="match status" value="1"/>
</dbReference>
<protein>
    <submittedName>
        <fullName evidence="1">Uncharacterized protein</fullName>
    </submittedName>
</protein>
<comment type="caution">
    <text evidence="1">The sequence shown here is derived from an EMBL/GenBank/DDBJ whole genome shotgun (WGS) entry which is preliminary data.</text>
</comment>